<dbReference type="PANTHER" id="PTHR43391">
    <property type="entry name" value="RETINOL DEHYDROGENASE-RELATED"/>
    <property type="match status" value="1"/>
</dbReference>
<dbReference type="PRINTS" id="PR00081">
    <property type="entry name" value="GDHRDH"/>
</dbReference>
<comment type="similarity">
    <text evidence="1">Belongs to the short-chain dehydrogenases/reductases (SDR) family.</text>
</comment>
<keyword evidence="2" id="KW-0521">NADP</keyword>
<proteinExistence type="inferred from homology"/>
<evidence type="ECO:0000313" key="5">
    <source>
        <dbReference type="Proteomes" id="UP000310639"/>
    </source>
</evidence>
<evidence type="ECO:0000256" key="3">
    <source>
        <dbReference type="ARBA" id="ARBA00023002"/>
    </source>
</evidence>
<dbReference type="SUPFAM" id="SSF51735">
    <property type="entry name" value="NAD(P)-binding Rossmann-fold domains"/>
    <property type="match status" value="1"/>
</dbReference>
<dbReference type="PROSITE" id="PS00061">
    <property type="entry name" value="ADH_SHORT"/>
    <property type="match status" value="1"/>
</dbReference>
<evidence type="ECO:0000256" key="1">
    <source>
        <dbReference type="ARBA" id="ARBA00006484"/>
    </source>
</evidence>
<dbReference type="Proteomes" id="UP000310639">
    <property type="component" value="Chromosome"/>
</dbReference>
<dbReference type="CDD" id="cd05233">
    <property type="entry name" value="SDR_c"/>
    <property type="match status" value="1"/>
</dbReference>
<dbReference type="InterPro" id="IPR036291">
    <property type="entry name" value="NAD(P)-bd_dom_sf"/>
</dbReference>
<name>A0A4P9A3J7_9BACT</name>
<reference evidence="4 5" key="1">
    <citation type="submission" date="2019-04" db="EMBL/GenBank/DDBJ databases">
        <title>Saccharibacteria TM7 genomes.</title>
        <authorList>
            <person name="Bor B."/>
            <person name="He X."/>
            <person name="Chen T."/>
            <person name="Dewhirst F.E."/>
        </authorList>
    </citation>
    <scope>NUCLEOTIDE SEQUENCE [LARGE SCALE GENOMIC DNA]</scope>
    <source>
        <strain evidence="4 5">BB001</strain>
    </source>
</reference>
<keyword evidence="3" id="KW-0560">Oxidoreductase</keyword>
<dbReference type="Pfam" id="PF00106">
    <property type="entry name" value="adh_short"/>
    <property type="match status" value="1"/>
</dbReference>
<dbReference type="PANTHER" id="PTHR43391:SF14">
    <property type="entry name" value="DEHYDROGENASE_REDUCTASE SDR FAMILY PROTEIN 7-LIKE"/>
    <property type="match status" value="1"/>
</dbReference>
<protein>
    <submittedName>
        <fullName evidence="4">SDR family oxidoreductase</fullName>
    </submittedName>
</protein>
<keyword evidence="5" id="KW-1185">Reference proteome</keyword>
<evidence type="ECO:0000313" key="4">
    <source>
        <dbReference type="EMBL" id="QCT42385.1"/>
    </source>
</evidence>
<dbReference type="KEGG" id="nft:FBF37_02810"/>
<dbReference type="EMBL" id="CP040004">
    <property type="protein sequence ID" value="QCT42385.1"/>
    <property type="molecule type" value="Genomic_DNA"/>
</dbReference>
<accession>A0A4P9A3J7</accession>
<dbReference type="RefSeq" id="WP_138079289.1">
    <property type="nucleotide sequence ID" value="NZ_CP040004.1"/>
</dbReference>
<dbReference type="AlphaFoldDB" id="A0A4P9A3J7"/>
<evidence type="ECO:0000256" key="2">
    <source>
        <dbReference type="ARBA" id="ARBA00022857"/>
    </source>
</evidence>
<dbReference type="Gene3D" id="3.40.50.720">
    <property type="entry name" value="NAD(P)-binding Rossmann-like Domain"/>
    <property type="match status" value="1"/>
</dbReference>
<dbReference type="InterPro" id="IPR002347">
    <property type="entry name" value="SDR_fam"/>
</dbReference>
<dbReference type="InterPro" id="IPR020904">
    <property type="entry name" value="Sc_DH/Rdtase_CS"/>
</dbReference>
<sequence>MKTVLITGASDGLGFATAQLLLEKGYNVYSLSRSKPTDSRIKHITLDLTDEISIKSAAQQILELDDQIMALVNCAGIMSRFDRTDEKLFSDIIKVYSTNIMGVIYLTNFLIDRVVKDEADVINVASTAGTKGSASEPVYTSSKWAMRGYSKSLQMLFKGKKSRAISFCPGGMRNRMLEKITGEQLPDPENWMPVEIVAKTLVDIIETPKPAEISEIVINRK</sequence>
<gene>
    <name evidence="4" type="ORF">FBF37_02810</name>
</gene>
<organism evidence="4 5">
    <name type="scientific">Candidatus Nanosynbacter featherlites</name>
    <dbReference type="NCBI Taxonomy" id="2572088"/>
    <lineage>
        <taxon>Bacteria</taxon>
        <taxon>Candidatus Saccharimonadota</taxon>
        <taxon>Candidatus Saccharimonadia</taxon>
        <taxon>Candidatus Nanosynbacterales</taxon>
        <taxon>Candidatus Nanosynbacteraceae</taxon>
        <taxon>Candidatus Nanosynbacter</taxon>
    </lineage>
</organism>
<dbReference type="OrthoDB" id="5786478at2"/>
<dbReference type="GO" id="GO:0016491">
    <property type="term" value="F:oxidoreductase activity"/>
    <property type="evidence" value="ECO:0007669"/>
    <property type="project" value="UniProtKB-KW"/>
</dbReference>